<evidence type="ECO:0000313" key="3">
    <source>
        <dbReference type="Proteomes" id="UP000252038"/>
    </source>
</evidence>
<dbReference type="Pfam" id="PF13432">
    <property type="entry name" value="TPR_16"/>
    <property type="match status" value="1"/>
</dbReference>
<dbReference type="Gene3D" id="1.25.40.10">
    <property type="entry name" value="Tetratricopeptide repeat domain"/>
    <property type="match status" value="1"/>
</dbReference>
<proteinExistence type="predicted"/>
<dbReference type="SMART" id="SM00028">
    <property type="entry name" value="TPR"/>
    <property type="match status" value="2"/>
</dbReference>
<dbReference type="Proteomes" id="UP000252038">
    <property type="component" value="Chromosome"/>
</dbReference>
<dbReference type="RefSeq" id="WP_114073499.1">
    <property type="nucleotide sequence ID" value="NZ_CP029554.1"/>
</dbReference>
<evidence type="ECO:0000256" key="1">
    <source>
        <dbReference type="PROSITE-ProRule" id="PRU00339"/>
    </source>
</evidence>
<dbReference type="EMBL" id="CP029554">
    <property type="protein sequence ID" value="AXE35190.1"/>
    <property type="molecule type" value="Genomic_DNA"/>
</dbReference>
<protein>
    <submittedName>
        <fullName evidence="2">Uncharacterized protein</fullName>
    </submittedName>
</protein>
<dbReference type="KEGG" id="chrb:DK843_13355"/>
<feature type="repeat" description="TPR" evidence="1">
    <location>
        <begin position="75"/>
        <end position="108"/>
    </location>
</feature>
<dbReference type="InterPro" id="IPR011990">
    <property type="entry name" value="TPR-like_helical_dom_sf"/>
</dbReference>
<keyword evidence="1" id="KW-0802">TPR repeat</keyword>
<gene>
    <name evidence="2" type="ORF">DK843_13355</name>
</gene>
<name>A0A344UIU2_9NEIS</name>
<dbReference type="AlphaFoldDB" id="A0A344UIU2"/>
<dbReference type="PROSITE" id="PS50005">
    <property type="entry name" value="TPR"/>
    <property type="match status" value="1"/>
</dbReference>
<sequence length="394" mass="43545">MTAAPSAWDPGAHASWQAGKPQEAVALTLAAVNRHGRKKPVDLVLQLAYYLFLAGQHHAAAQALAQVRPDYPDNREVLLNLGVSLARSQQYEQAIPTLQAYLAHDPGDALVHATLGTCLHRLGRLQEAAEAGSRSLALSDRRHGAAPAGWRLPDADPAAFAAGKSQVIAFSLWGGNPRYLRGAIDNALAAPQVYPGWRLRFYLDETVPEDVRRELAALGCELVLETPGQSLRQRLTWRFQAANDPQVGRFLVRDADSVIGPREKLAVDEWLASDRWFHVMRDWWTHTDLILAGMWGGVAGALPPLDTLLAGYRSGHMETPNVDQWFLRDKVWSYVRLSCMVHDRCFASHAARPWPGPRPEGNRHVGQDVFASQRDSQEQRLAAWIGKLPSLSIG</sequence>
<dbReference type="InterPro" id="IPR019734">
    <property type="entry name" value="TPR_rpt"/>
</dbReference>
<organism evidence="2 3">
    <name type="scientific">Chromobacterium phragmitis</name>
    <dbReference type="NCBI Taxonomy" id="2202141"/>
    <lineage>
        <taxon>Bacteria</taxon>
        <taxon>Pseudomonadati</taxon>
        <taxon>Pseudomonadota</taxon>
        <taxon>Betaproteobacteria</taxon>
        <taxon>Neisseriales</taxon>
        <taxon>Chromobacteriaceae</taxon>
        <taxon>Chromobacterium</taxon>
    </lineage>
</organism>
<evidence type="ECO:0000313" key="2">
    <source>
        <dbReference type="EMBL" id="AXE35190.1"/>
    </source>
</evidence>
<accession>A0A344UIU2</accession>
<dbReference type="SUPFAM" id="SSF48452">
    <property type="entry name" value="TPR-like"/>
    <property type="match status" value="1"/>
</dbReference>
<reference evidence="2 3" key="1">
    <citation type="submission" date="2018-05" db="EMBL/GenBank/DDBJ databases">
        <title>Genome sequencing, assembly and analysis of the novel insecticidal bacterium, Chromobacterium phragmitis.</title>
        <authorList>
            <person name="Sparks M.E."/>
            <person name="Blackburn M.B."/>
            <person name="Gundersen-Rindal D.E."/>
        </authorList>
    </citation>
    <scope>NUCLEOTIDE SEQUENCE [LARGE SCALE GENOMIC DNA]</scope>
    <source>
        <strain evidence="2">IIBBL 274-1</strain>
    </source>
</reference>